<protein>
    <submittedName>
        <fullName evidence="2">Uncharacterized protein</fullName>
    </submittedName>
</protein>
<name>A0A2W4RKD1_9GAMM</name>
<gene>
    <name evidence="2" type="ORF">DM484_05275</name>
</gene>
<evidence type="ECO:0000313" key="2">
    <source>
        <dbReference type="EMBL" id="PZN83056.1"/>
    </source>
</evidence>
<feature type="signal peptide" evidence="1">
    <location>
        <begin position="1"/>
        <end position="23"/>
    </location>
</feature>
<dbReference type="AlphaFoldDB" id="A0A2W4RKD1"/>
<dbReference type="Proteomes" id="UP000249396">
    <property type="component" value="Unassembled WGS sequence"/>
</dbReference>
<organism evidence="2 3">
    <name type="scientific">Candidatus Methylumidiphilus alinenensis</name>
    <dbReference type="NCBI Taxonomy" id="2202197"/>
    <lineage>
        <taxon>Bacteria</taxon>
        <taxon>Pseudomonadati</taxon>
        <taxon>Pseudomonadota</taxon>
        <taxon>Gammaproteobacteria</taxon>
        <taxon>Methylococcales</taxon>
        <taxon>Candidatus Methylumidiphilus</taxon>
    </lineage>
</organism>
<evidence type="ECO:0000256" key="1">
    <source>
        <dbReference type="SAM" id="SignalP"/>
    </source>
</evidence>
<dbReference type="EMBL" id="QJPH01000194">
    <property type="protein sequence ID" value="PZN83056.1"/>
    <property type="molecule type" value="Genomic_DNA"/>
</dbReference>
<keyword evidence="1" id="KW-0732">Signal</keyword>
<proteinExistence type="predicted"/>
<accession>A0A2W4RKD1</accession>
<evidence type="ECO:0000313" key="3">
    <source>
        <dbReference type="Proteomes" id="UP000249396"/>
    </source>
</evidence>
<sequence>MSKTLISWTFLFCLTLSALPVRAGQSQENLMLGNLGTPPKWKGWDRMTITAPGFMSKNDRLQIPLFLMKIWANEISINDRKYTDGNITRTDGSSLLGQDGHAPAKALYSVYHDGGRTVFVSMLDTAKFCESGPSDFHSTQIHSTCPIRITVVQGLSVKSADFAEGCFLDPTFDIAPGEKRWGPDPLINTSLTRYDRQAGVIDLIAIRDNKSLPECAKRLKVPQ</sequence>
<reference evidence="2 3" key="1">
    <citation type="journal article" date="2018" name="Aquat. Microb. Ecol.">
        <title>Gammaproteobacterial methanotrophs dominate.</title>
        <authorList>
            <person name="Rissanen A.J."/>
            <person name="Saarenheimo J."/>
            <person name="Tiirola M."/>
            <person name="Peura S."/>
            <person name="Aalto S.L."/>
            <person name="Karvinen A."/>
            <person name="Nykanen H."/>
        </authorList>
    </citation>
    <scope>NUCLEOTIDE SEQUENCE [LARGE SCALE GENOMIC DNA]</scope>
    <source>
        <strain evidence="2">AMbin10</strain>
    </source>
</reference>
<comment type="caution">
    <text evidence="2">The sequence shown here is derived from an EMBL/GenBank/DDBJ whole genome shotgun (WGS) entry which is preliminary data.</text>
</comment>
<feature type="chain" id="PRO_5016043972" evidence="1">
    <location>
        <begin position="24"/>
        <end position="223"/>
    </location>
</feature>